<evidence type="ECO:0000313" key="1">
    <source>
        <dbReference type="EMBL" id="QOV18174.1"/>
    </source>
</evidence>
<dbReference type="RefSeq" id="WP_193734536.1">
    <property type="nucleotide sequence ID" value="NZ_CP063304.1"/>
</dbReference>
<keyword evidence="1" id="KW-0946">Virion</keyword>
<accession>A0A7M2RDX5</accession>
<name>A0A7M2RDX5_9FIRM</name>
<gene>
    <name evidence="1" type="ORF">INP51_08955</name>
</gene>
<dbReference type="Proteomes" id="UP000593601">
    <property type="component" value="Chromosome"/>
</dbReference>
<dbReference type="AlphaFoldDB" id="A0A7M2RDX5"/>
<keyword evidence="2" id="KW-1185">Reference proteome</keyword>
<sequence>MKDQIYTEKEVLTDALTAEKATTNNYNTFANECVHDNVRQAIMHCLEQEHAIQTDVFNMMHEKGYYPTPAAQEQKVQEAKQKYSQCVKNTNSSMM</sequence>
<keyword evidence="1" id="KW-0167">Capsid protein</keyword>
<dbReference type="Gene3D" id="1.20.1260.10">
    <property type="match status" value="1"/>
</dbReference>
<dbReference type="KEGG" id="bliq:INP51_08955"/>
<reference evidence="1 2" key="1">
    <citation type="submission" date="2020-10" db="EMBL/GenBank/DDBJ databases">
        <title>Blautia liquoris sp.nov., isolated from the mud in a fermentation cellar used for the production of Chinese strong-flavoured liquor.</title>
        <authorList>
            <person name="Lu L."/>
        </authorList>
    </citation>
    <scope>NUCLEOTIDE SEQUENCE [LARGE SCALE GENOMIC DNA]</scope>
    <source>
        <strain evidence="1 2">LZLJ-3</strain>
    </source>
</reference>
<proteinExistence type="predicted"/>
<protein>
    <submittedName>
        <fullName evidence="1">Spore coat protein</fullName>
    </submittedName>
</protein>
<dbReference type="InterPro" id="IPR012347">
    <property type="entry name" value="Ferritin-like"/>
</dbReference>
<dbReference type="Pfam" id="PF07875">
    <property type="entry name" value="Coat_F"/>
    <property type="match status" value="1"/>
</dbReference>
<dbReference type="InterPro" id="IPR012851">
    <property type="entry name" value="Spore_coat_CotF-like"/>
</dbReference>
<dbReference type="EMBL" id="CP063304">
    <property type="protein sequence ID" value="QOV18174.1"/>
    <property type="molecule type" value="Genomic_DNA"/>
</dbReference>
<evidence type="ECO:0000313" key="2">
    <source>
        <dbReference type="Proteomes" id="UP000593601"/>
    </source>
</evidence>
<organism evidence="1 2">
    <name type="scientific">Blautia liquoris</name>
    <dbReference type="NCBI Taxonomy" id="2779518"/>
    <lineage>
        <taxon>Bacteria</taxon>
        <taxon>Bacillati</taxon>
        <taxon>Bacillota</taxon>
        <taxon>Clostridia</taxon>
        <taxon>Lachnospirales</taxon>
        <taxon>Lachnospiraceae</taxon>
        <taxon>Blautia</taxon>
    </lineage>
</organism>